<evidence type="ECO:0000259" key="1">
    <source>
        <dbReference type="Pfam" id="PF00009"/>
    </source>
</evidence>
<dbReference type="EMBL" id="JBBPBM010000023">
    <property type="protein sequence ID" value="KAK8545409.1"/>
    <property type="molecule type" value="Genomic_DNA"/>
</dbReference>
<sequence>MNLPHVICASRAVTVISKTCEDGREVILRCIGHDVHGKTILTNALAMVSASTRKRSPHYDQTDIAPKKSANGNTSSFVGLIYETNIRCYVQVDFYRHASYTKTMTTGDVQIDDVVLVVSCAEGPMTQTREQILLYPSHGLGPLSTVFEPLLDPLSHR</sequence>
<dbReference type="PANTHER" id="PTHR43721:SF5">
    <property type="entry name" value="ELONGATION FACTOR TU, CHLOROPLASTIC"/>
    <property type="match status" value="1"/>
</dbReference>
<dbReference type="SUPFAM" id="SSF52540">
    <property type="entry name" value="P-loop containing nucleoside triphosphate hydrolases"/>
    <property type="match status" value="1"/>
</dbReference>
<dbReference type="Gene3D" id="3.40.50.300">
    <property type="entry name" value="P-loop containing nucleotide triphosphate hydrolases"/>
    <property type="match status" value="1"/>
</dbReference>
<dbReference type="Pfam" id="PF00009">
    <property type="entry name" value="GTP_EFTU"/>
    <property type="match status" value="1"/>
</dbReference>
<dbReference type="InterPro" id="IPR000795">
    <property type="entry name" value="T_Tr_GTP-bd_dom"/>
</dbReference>
<name>A0ABR2DR91_9ROSI</name>
<organism evidence="2 3">
    <name type="scientific">Hibiscus sabdariffa</name>
    <name type="common">roselle</name>
    <dbReference type="NCBI Taxonomy" id="183260"/>
    <lineage>
        <taxon>Eukaryota</taxon>
        <taxon>Viridiplantae</taxon>
        <taxon>Streptophyta</taxon>
        <taxon>Embryophyta</taxon>
        <taxon>Tracheophyta</taxon>
        <taxon>Spermatophyta</taxon>
        <taxon>Magnoliopsida</taxon>
        <taxon>eudicotyledons</taxon>
        <taxon>Gunneridae</taxon>
        <taxon>Pentapetalae</taxon>
        <taxon>rosids</taxon>
        <taxon>malvids</taxon>
        <taxon>Malvales</taxon>
        <taxon>Malvaceae</taxon>
        <taxon>Malvoideae</taxon>
        <taxon>Hibiscus</taxon>
    </lineage>
</organism>
<dbReference type="PANTHER" id="PTHR43721">
    <property type="entry name" value="ELONGATION FACTOR TU-RELATED"/>
    <property type="match status" value="1"/>
</dbReference>
<accession>A0ABR2DR91</accession>
<gene>
    <name evidence="2" type="ORF">V6N12_026243</name>
</gene>
<feature type="domain" description="Tr-type G" evidence="1">
    <location>
        <begin position="29"/>
        <end position="140"/>
    </location>
</feature>
<dbReference type="InterPro" id="IPR027417">
    <property type="entry name" value="P-loop_NTPase"/>
</dbReference>
<evidence type="ECO:0000313" key="3">
    <source>
        <dbReference type="Proteomes" id="UP001472677"/>
    </source>
</evidence>
<keyword evidence="3" id="KW-1185">Reference proteome</keyword>
<protein>
    <recommendedName>
        <fullName evidence="1">Tr-type G domain-containing protein</fullName>
    </recommendedName>
</protein>
<evidence type="ECO:0000313" key="2">
    <source>
        <dbReference type="EMBL" id="KAK8545409.1"/>
    </source>
</evidence>
<proteinExistence type="predicted"/>
<reference evidence="2 3" key="1">
    <citation type="journal article" date="2024" name="G3 (Bethesda)">
        <title>Genome assembly of Hibiscus sabdariffa L. provides insights into metabolisms of medicinal natural products.</title>
        <authorList>
            <person name="Kim T."/>
        </authorList>
    </citation>
    <scope>NUCLEOTIDE SEQUENCE [LARGE SCALE GENOMIC DNA]</scope>
    <source>
        <strain evidence="2">TK-2024</strain>
        <tissue evidence="2">Old leaves</tissue>
    </source>
</reference>
<dbReference type="InterPro" id="IPR050055">
    <property type="entry name" value="EF-Tu_GTPase"/>
</dbReference>
<comment type="caution">
    <text evidence="2">The sequence shown here is derived from an EMBL/GenBank/DDBJ whole genome shotgun (WGS) entry which is preliminary data.</text>
</comment>
<dbReference type="Proteomes" id="UP001472677">
    <property type="component" value="Unassembled WGS sequence"/>
</dbReference>